<organism evidence="2 3">
    <name type="scientific">Pelagomonas calceolata</name>
    <dbReference type="NCBI Taxonomy" id="35677"/>
    <lineage>
        <taxon>Eukaryota</taxon>
        <taxon>Sar</taxon>
        <taxon>Stramenopiles</taxon>
        <taxon>Ochrophyta</taxon>
        <taxon>Pelagophyceae</taxon>
        <taxon>Pelagomonadales</taxon>
        <taxon>Pelagomonadaceae</taxon>
        <taxon>Pelagomonas</taxon>
    </lineage>
</organism>
<accession>A0A8J2SP34</accession>
<gene>
    <name evidence="2" type="ORF">PECAL_2P31720</name>
</gene>
<feature type="compositionally biased region" description="Basic residues" evidence="1">
    <location>
        <begin position="121"/>
        <end position="130"/>
    </location>
</feature>
<feature type="compositionally biased region" description="Basic and acidic residues" evidence="1">
    <location>
        <begin position="22"/>
        <end position="32"/>
    </location>
</feature>
<evidence type="ECO:0000256" key="1">
    <source>
        <dbReference type="SAM" id="MobiDB-lite"/>
    </source>
</evidence>
<feature type="compositionally biased region" description="Low complexity" evidence="1">
    <location>
        <begin position="111"/>
        <end position="120"/>
    </location>
</feature>
<sequence>MLAKLRATNIHVVRQVANMPSKEADRCVKADNPDAAVDAWRVSNAAETRDTAEAASMTSEGVKDPAPAAPAETDPSLEDQPAPAELQFSAAEEDDGAQSVDHDATPKLDDAASATTPAAPRHVRPARQRQRAIAPGLTPVASVAAAALDMSTPPLRVLADDMRREGRDVTVFSLANAFANTLLDEDEVEDEDSSP</sequence>
<reference evidence="2" key="1">
    <citation type="submission" date="2021-11" db="EMBL/GenBank/DDBJ databases">
        <authorList>
            <consortium name="Genoscope - CEA"/>
            <person name="William W."/>
        </authorList>
    </citation>
    <scope>NUCLEOTIDE SEQUENCE</scope>
</reference>
<evidence type="ECO:0000313" key="3">
    <source>
        <dbReference type="Proteomes" id="UP000789595"/>
    </source>
</evidence>
<dbReference type="AlphaFoldDB" id="A0A8J2SP34"/>
<protein>
    <submittedName>
        <fullName evidence="2">Uncharacterized protein</fullName>
    </submittedName>
</protein>
<dbReference type="Proteomes" id="UP000789595">
    <property type="component" value="Unassembled WGS sequence"/>
</dbReference>
<keyword evidence="3" id="KW-1185">Reference proteome</keyword>
<proteinExistence type="predicted"/>
<feature type="region of interest" description="Disordered" evidence="1">
    <location>
        <begin position="22"/>
        <end position="135"/>
    </location>
</feature>
<comment type="caution">
    <text evidence="2">The sequence shown here is derived from an EMBL/GenBank/DDBJ whole genome shotgun (WGS) entry which is preliminary data.</text>
</comment>
<dbReference type="EMBL" id="CAKKNE010000002">
    <property type="protein sequence ID" value="CAH0370024.1"/>
    <property type="molecule type" value="Genomic_DNA"/>
</dbReference>
<name>A0A8J2SP34_9STRA</name>
<evidence type="ECO:0000313" key="2">
    <source>
        <dbReference type="EMBL" id="CAH0370024.1"/>
    </source>
</evidence>
<feature type="compositionally biased region" description="Basic and acidic residues" evidence="1">
    <location>
        <begin position="100"/>
        <end position="110"/>
    </location>
</feature>